<evidence type="ECO:0000256" key="8">
    <source>
        <dbReference type="ARBA" id="ARBA00024235"/>
    </source>
</evidence>
<proteinExistence type="inferred from homology"/>
<keyword evidence="3 9" id="KW-0812">Transmembrane</keyword>
<comment type="subcellular location">
    <subcellularLocation>
        <location evidence="1">Cell membrane</location>
        <topology evidence="1">Single-pass type II membrane protein</topology>
    </subcellularLocation>
</comment>
<evidence type="ECO:0000313" key="11">
    <source>
        <dbReference type="EMBL" id="RRN45558.1"/>
    </source>
</evidence>
<dbReference type="GO" id="GO:0005886">
    <property type="term" value="C:plasma membrane"/>
    <property type="evidence" value="ECO:0007669"/>
    <property type="project" value="UniProtKB-SubCell"/>
</dbReference>
<evidence type="ECO:0000256" key="4">
    <source>
        <dbReference type="ARBA" id="ARBA00022989"/>
    </source>
</evidence>
<name>A0A3R8NCN2_9BURK</name>
<evidence type="ECO:0000256" key="7">
    <source>
        <dbReference type="ARBA" id="ARBA00024197"/>
    </source>
</evidence>
<dbReference type="EMBL" id="RRUE01000001">
    <property type="protein sequence ID" value="RRN45558.1"/>
    <property type="molecule type" value="Genomic_DNA"/>
</dbReference>
<dbReference type="InterPro" id="IPR011990">
    <property type="entry name" value="TPR-like_helical_dom_sf"/>
</dbReference>
<comment type="similarity">
    <text evidence="7">Belongs to the YfgM family.</text>
</comment>
<protein>
    <recommendedName>
        <fullName evidence="8">Ancillary SecYEG translocon subunit</fullName>
    </recommendedName>
</protein>
<evidence type="ECO:0000259" key="10">
    <source>
        <dbReference type="Pfam" id="PF09976"/>
    </source>
</evidence>
<dbReference type="Gene3D" id="1.25.40.10">
    <property type="entry name" value="Tetratricopeptide repeat domain"/>
    <property type="match status" value="1"/>
</dbReference>
<evidence type="ECO:0000256" key="2">
    <source>
        <dbReference type="ARBA" id="ARBA00022475"/>
    </source>
</evidence>
<dbReference type="PANTHER" id="PTHR38035">
    <property type="entry name" value="UPF0070 PROTEIN YFGM"/>
    <property type="match status" value="1"/>
</dbReference>
<organism evidence="11 12">
    <name type="scientific">Lautropia dentalis</name>
    <dbReference type="NCBI Taxonomy" id="2490857"/>
    <lineage>
        <taxon>Bacteria</taxon>
        <taxon>Pseudomonadati</taxon>
        <taxon>Pseudomonadota</taxon>
        <taxon>Betaproteobacteria</taxon>
        <taxon>Burkholderiales</taxon>
        <taxon>Burkholderiaceae</taxon>
        <taxon>Lautropia</taxon>
    </lineage>
</organism>
<evidence type="ECO:0000313" key="12">
    <source>
        <dbReference type="Proteomes" id="UP000270261"/>
    </source>
</evidence>
<gene>
    <name evidence="11" type="ORF">EHV23_05095</name>
</gene>
<dbReference type="Proteomes" id="UP000270261">
    <property type="component" value="Unassembled WGS sequence"/>
</dbReference>
<evidence type="ECO:0000256" key="3">
    <source>
        <dbReference type="ARBA" id="ARBA00022692"/>
    </source>
</evidence>
<evidence type="ECO:0000256" key="9">
    <source>
        <dbReference type="SAM" id="Phobius"/>
    </source>
</evidence>
<keyword evidence="5 9" id="KW-0472">Membrane</keyword>
<dbReference type="RefSeq" id="WP_125094987.1">
    <property type="nucleotide sequence ID" value="NZ_RRUE01000001.1"/>
</dbReference>
<reference evidence="11 12" key="1">
    <citation type="submission" date="2018-11" db="EMBL/GenBank/DDBJ databases">
        <title>Genome sequencing of Lautropia sp. KCOM 2505 (= ChDC F240).</title>
        <authorList>
            <person name="Kook J.-K."/>
            <person name="Park S.-N."/>
            <person name="Lim Y.K."/>
        </authorList>
    </citation>
    <scope>NUCLEOTIDE SEQUENCE [LARGE SCALE GENOMIC DNA]</scope>
    <source>
        <strain evidence="11 12">KCOM 2505</strain>
    </source>
</reference>
<evidence type="ECO:0000256" key="5">
    <source>
        <dbReference type="ARBA" id="ARBA00023136"/>
    </source>
</evidence>
<dbReference type="InterPro" id="IPR026039">
    <property type="entry name" value="YfgM"/>
</dbReference>
<sequence length="213" mass="22940">MAYNLQDQEQIDELKAFWKTYGNSLMWLAVIALACFAGWRAWNWYQDSHAQDAAAEYAGLVSSAEAGKVEQVRERYQAIQKGFSGTAYAGMAGLRAAEAYAKAGDAAAATAALQDVMKSTGEPGFRAIAAVRLAGLQLDQKQYDDALKTLDAGNTGPVEGEMAGNVADRRGDILMAQGKTAEARAAWEAALKALPRQASLRQFVQFKLDSVAH</sequence>
<keyword evidence="6" id="KW-0143">Chaperone</keyword>
<dbReference type="PANTHER" id="PTHR38035:SF1">
    <property type="entry name" value="ANCILLARY SECYEG TRANSLOCON SUBUNIT"/>
    <property type="match status" value="1"/>
</dbReference>
<dbReference type="SUPFAM" id="SSF48452">
    <property type="entry name" value="TPR-like"/>
    <property type="match status" value="1"/>
</dbReference>
<keyword evidence="4 9" id="KW-1133">Transmembrane helix</keyword>
<dbReference type="GO" id="GO:0044877">
    <property type="term" value="F:protein-containing complex binding"/>
    <property type="evidence" value="ECO:0007669"/>
    <property type="project" value="InterPro"/>
</dbReference>
<keyword evidence="12" id="KW-1185">Reference proteome</keyword>
<evidence type="ECO:0000256" key="1">
    <source>
        <dbReference type="ARBA" id="ARBA00004401"/>
    </source>
</evidence>
<feature type="transmembrane region" description="Helical" evidence="9">
    <location>
        <begin position="24"/>
        <end position="42"/>
    </location>
</feature>
<evidence type="ECO:0000256" key="6">
    <source>
        <dbReference type="ARBA" id="ARBA00023186"/>
    </source>
</evidence>
<comment type="caution">
    <text evidence="11">The sequence shown here is derived from an EMBL/GenBank/DDBJ whole genome shotgun (WGS) entry which is preliminary data.</text>
</comment>
<dbReference type="OrthoDB" id="8521102at2"/>
<feature type="domain" description="Ancillary SecYEG translocon subunit/Cell division coordinator CpoB TPR" evidence="10">
    <location>
        <begin position="15"/>
        <end position="212"/>
    </location>
</feature>
<dbReference type="AlphaFoldDB" id="A0A3R8NCN2"/>
<keyword evidence="2" id="KW-1003">Cell membrane</keyword>
<accession>A0A3R8NCN2</accession>
<dbReference type="Pfam" id="PF09976">
    <property type="entry name" value="TPR_21"/>
    <property type="match status" value="1"/>
</dbReference>
<dbReference type="InterPro" id="IPR018704">
    <property type="entry name" value="SecYEG/CpoB_TPR"/>
</dbReference>
<dbReference type="PIRSF" id="PIRSF006170">
    <property type="entry name" value="YfgM"/>
    <property type="match status" value="1"/>
</dbReference>